<accession>E9FSQ3</accession>
<dbReference type="KEGG" id="dpx:DAPPUDRAFT_310169"/>
<organism evidence="1 2">
    <name type="scientific">Daphnia pulex</name>
    <name type="common">Water flea</name>
    <dbReference type="NCBI Taxonomy" id="6669"/>
    <lineage>
        <taxon>Eukaryota</taxon>
        <taxon>Metazoa</taxon>
        <taxon>Ecdysozoa</taxon>
        <taxon>Arthropoda</taxon>
        <taxon>Crustacea</taxon>
        <taxon>Branchiopoda</taxon>
        <taxon>Diplostraca</taxon>
        <taxon>Cladocera</taxon>
        <taxon>Anomopoda</taxon>
        <taxon>Daphniidae</taxon>
        <taxon>Daphnia</taxon>
    </lineage>
</organism>
<proteinExistence type="predicted"/>
<evidence type="ECO:0000313" key="2">
    <source>
        <dbReference type="Proteomes" id="UP000000305"/>
    </source>
</evidence>
<name>E9FSQ3_DAPPU</name>
<gene>
    <name evidence="1" type="ORF">DAPPUDRAFT_310169</name>
</gene>
<reference evidence="1 2" key="1">
    <citation type="journal article" date="2011" name="Science">
        <title>The ecoresponsive genome of Daphnia pulex.</title>
        <authorList>
            <person name="Colbourne J.K."/>
            <person name="Pfrender M.E."/>
            <person name="Gilbert D."/>
            <person name="Thomas W.K."/>
            <person name="Tucker A."/>
            <person name="Oakley T.H."/>
            <person name="Tokishita S."/>
            <person name="Aerts A."/>
            <person name="Arnold G.J."/>
            <person name="Basu M.K."/>
            <person name="Bauer D.J."/>
            <person name="Caceres C.E."/>
            <person name="Carmel L."/>
            <person name="Casola C."/>
            <person name="Choi J.H."/>
            <person name="Detter J.C."/>
            <person name="Dong Q."/>
            <person name="Dusheyko S."/>
            <person name="Eads B.D."/>
            <person name="Frohlich T."/>
            <person name="Geiler-Samerotte K.A."/>
            <person name="Gerlach D."/>
            <person name="Hatcher P."/>
            <person name="Jogdeo S."/>
            <person name="Krijgsveld J."/>
            <person name="Kriventseva E.V."/>
            <person name="Kultz D."/>
            <person name="Laforsch C."/>
            <person name="Lindquist E."/>
            <person name="Lopez J."/>
            <person name="Manak J.R."/>
            <person name="Muller J."/>
            <person name="Pangilinan J."/>
            <person name="Patwardhan R.P."/>
            <person name="Pitluck S."/>
            <person name="Pritham E.J."/>
            <person name="Rechtsteiner A."/>
            <person name="Rho M."/>
            <person name="Rogozin I.B."/>
            <person name="Sakarya O."/>
            <person name="Salamov A."/>
            <person name="Schaack S."/>
            <person name="Shapiro H."/>
            <person name="Shiga Y."/>
            <person name="Skalitzky C."/>
            <person name="Smith Z."/>
            <person name="Souvorov A."/>
            <person name="Sung W."/>
            <person name="Tang Z."/>
            <person name="Tsuchiya D."/>
            <person name="Tu H."/>
            <person name="Vos H."/>
            <person name="Wang M."/>
            <person name="Wolf Y.I."/>
            <person name="Yamagata H."/>
            <person name="Yamada T."/>
            <person name="Ye Y."/>
            <person name="Shaw J.R."/>
            <person name="Andrews J."/>
            <person name="Crease T.J."/>
            <person name="Tang H."/>
            <person name="Lucas S.M."/>
            <person name="Robertson H.M."/>
            <person name="Bork P."/>
            <person name="Koonin E.V."/>
            <person name="Zdobnov E.M."/>
            <person name="Grigoriev I.V."/>
            <person name="Lynch M."/>
            <person name="Boore J.L."/>
        </authorList>
    </citation>
    <scope>NUCLEOTIDE SEQUENCE [LARGE SCALE GENOMIC DNA]</scope>
</reference>
<sequence>MVDTQLKELTNKGFDTHLTSLYDLGVCDNRDEMVDFPCQIVVFKILMPSTDPILCVISCRQQHNFASTQEVVMNTT</sequence>
<dbReference type="InParanoid" id="E9FSQ3"/>
<dbReference type="EMBL" id="GL732524">
    <property type="protein sequence ID" value="EFX89784.1"/>
    <property type="molecule type" value="Genomic_DNA"/>
</dbReference>
<dbReference type="AlphaFoldDB" id="E9FSQ3"/>
<dbReference type="HOGENOM" id="CLU_2656965_0_0_1"/>
<evidence type="ECO:0000313" key="1">
    <source>
        <dbReference type="EMBL" id="EFX89784.1"/>
    </source>
</evidence>
<dbReference type="Proteomes" id="UP000000305">
    <property type="component" value="Unassembled WGS sequence"/>
</dbReference>
<protein>
    <submittedName>
        <fullName evidence="1">Uncharacterized protein</fullName>
    </submittedName>
</protein>
<keyword evidence="2" id="KW-1185">Reference proteome</keyword>